<protein>
    <recommendedName>
        <fullName evidence="11">C2H2-type domain-containing protein</fullName>
    </recommendedName>
</protein>
<evidence type="ECO:0000256" key="10">
    <source>
        <dbReference type="SAM" id="MobiDB-lite"/>
    </source>
</evidence>
<dbReference type="PROSITE" id="PS00028">
    <property type="entry name" value="ZINC_FINGER_C2H2_1"/>
    <property type="match status" value="2"/>
</dbReference>
<dbReference type="AlphaFoldDB" id="A0ABC9CE53"/>
<feature type="region of interest" description="Disordered" evidence="10">
    <location>
        <begin position="181"/>
        <end position="211"/>
    </location>
</feature>
<keyword evidence="13" id="KW-1185">Reference proteome</keyword>
<comment type="subcellular location">
    <subcellularLocation>
        <location evidence="1">Nucleus</location>
    </subcellularLocation>
</comment>
<evidence type="ECO:0000256" key="9">
    <source>
        <dbReference type="PROSITE-ProRule" id="PRU00042"/>
    </source>
</evidence>
<evidence type="ECO:0000256" key="5">
    <source>
        <dbReference type="ARBA" id="ARBA00022833"/>
    </source>
</evidence>
<evidence type="ECO:0000313" key="13">
    <source>
        <dbReference type="Proteomes" id="UP001497457"/>
    </source>
</evidence>
<keyword evidence="6" id="KW-0805">Transcription regulation</keyword>
<dbReference type="PROSITE" id="PS50157">
    <property type="entry name" value="ZINC_FINGER_C2H2_2"/>
    <property type="match status" value="2"/>
</dbReference>
<dbReference type="EMBL" id="OZ075139">
    <property type="protein sequence ID" value="CAL5018359.1"/>
    <property type="molecule type" value="Genomic_DNA"/>
</dbReference>
<evidence type="ECO:0000259" key="11">
    <source>
        <dbReference type="PROSITE" id="PS50157"/>
    </source>
</evidence>
<accession>A0ABC9CE53</accession>
<dbReference type="InterPro" id="IPR013087">
    <property type="entry name" value="Znf_C2H2_type"/>
</dbReference>
<dbReference type="SUPFAM" id="SSF57667">
    <property type="entry name" value="beta-beta-alpha zinc fingers"/>
    <property type="match status" value="1"/>
</dbReference>
<dbReference type="PANTHER" id="PTHR26374">
    <property type="entry name" value="ZINC FINGER PROTEIN ZAT5"/>
    <property type="match status" value="1"/>
</dbReference>
<keyword evidence="2" id="KW-0479">Metal-binding</keyword>
<gene>
    <name evidence="12" type="ORF">URODEC1_LOCUS74196</name>
</gene>
<dbReference type="Proteomes" id="UP001497457">
    <property type="component" value="Chromosome 29rd"/>
</dbReference>
<keyword evidence="4 9" id="KW-0863">Zinc-finger</keyword>
<feature type="compositionally biased region" description="Pro residues" evidence="10">
    <location>
        <begin position="318"/>
        <end position="327"/>
    </location>
</feature>
<dbReference type="GO" id="GO:0008270">
    <property type="term" value="F:zinc ion binding"/>
    <property type="evidence" value="ECO:0007669"/>
    <property type="project" value="UniProtKB-KW"/>
</dbReference>
<evidence type="ECO:0000256" key="1">
    <source>
        <dbReference type="ARBA" id="ARBA00004123"/>
    </source>
</evidence>
<name>A0ABC9CE53_9POAL</name>
<keyword evidence="5" id="KW-0862">Zinc</keyword>
<organism evidence="12 13">
    <name type="scientific">Urochloa decumbens</name>
    <dbReference type="NCBI Taxonomy" id="240449"/>
    <lineage>
        <taxon>Eukaryota</taxon>
        <taxon>Viridiplantae</taxon>
        <taxon>Streptophyta</taxon>
        <taxon>Embryophyta</taxon>
        <taxon>Tracheophyta</taxon>
        <taxon>Spermatophyta</taxon>
        <taxon>Magnoliopsida</taxon>
        <taxon>Liliopsida</taxon>
        <taxon>Poales</taxon>
        <taxon>Poaceae</taxon>
        <taxon>PACMAD clade</taxon>
        <taxon>Panicoideae</taxon>
        <taxon>Panicodae</taxon>
        <taxon>Paniceae</taxon>
        <taxon>Melinidinae</taxon>
        <taxon>Urochloa</taxon>
    </lineage>
</organism>
<dbReference type="GO" id="GO:0005634">
    <property type="term" value="C:nucleus"/>
    <property type="evidence" value="ECO:0007669"/>
    <property type="project" value="UniProtKB-SubCell"/>
</dbReference>
<evidence type="ECO:0000256" key="7">
    <source>
        <dbReference type="ARBA" id="ARBA00023163"/>
    </source>
</evidence>
<dbReference type="SMART" id="SM00355">
    <property type="entry name" value="ZnF_C2H2"/>
    <property type="match status" value="2"/>
</dbReference>
<feature type="region of interest" description="Disordered" evidence="10">
    <location>
        <begin position="284"/>
        <end position="333"/>
    </location>
</feature>
<feature type="domain" description="C2H2-type" evidence="11">
    <location>
        <begin position="268"/>
        <end position="295"/>
    </location>
</feature>
<proteinExistence type="predicted"/>
<dbReference type="PANTHER" id="PTHR26374:SF454">
    <property type="entry name" value="OS04G0162500 PROTEIN"/>
    <property type="match status" value="1"/>
</dbReference>
<keyword evidence="3" id="KW-0677">Repeat</keyword>
<evidence type="ECO:0000313" key="12">
    <source>
        <dbReference type="EMBL" id="CAL5018359.1"/>
    </source>
</evidence>
<evidence type="ECO:0000256" key="2">
    <source>
        <dbReference type="ARBA" id="ARBA00022723"/>
    </source>
</evidence>
<dbReference type="Pfam" id="PF13912">
    <property type="entry name" value="zf-C2H2_6"/>
    <property type="match status" value="2"/>
</dbReference>
<feature type="domain" description="C2H2-type" evidence="11">
    <location>
        <begin position="380"/>
        <end position="407"/>
    </location>
</feature>
<feature type="region of interest" description="Disordered" evidence="10">
    <location>
        <begin position="110"/>
        <end position="145"/>
    </location>
</feature>
<evidence type="ECO:0000256" key="3">
    <source>
        <dbReference type="ARBA" id="ARBA00022737"/>
    </source>
</evidence>
<evidence type="ECO:0000256" key="6">
    <source>
        <dbReference type="ARBA" id="ARBA00023015"/>
    </source>
</evidence>
<sequence length="475" mass="48637">MSFHSLSSSLPTSPHGVARLFPNQSGTAISATSLLAHCQPWAYVNLLTFSTSPLLCLVLLTIHFITPSSSVVSLASHHILHRQQSTAHTLAAVAAPSLPFSSSITNLPPSHFLTRTPPPPSDRSPSMGGAGVMEEEAGTPPAMAVPPVLVKGKRSKRQRVHAPPVVLSASASAAPEWSSSAASAATAPAEDESAGTSRSDDAASSGGGGCLTEEDEDMALCLMLLARGVPAAAPAKDGNAVAAVAVAKEVRFRSRRPADGAAAGEYVYECKTCNKCFPSFQALGGHRTSHKKPRLLPPPPTSEDNKPAAAEPAAAPSPSLPPPPPPAAAEARAADATVLAIPVPAPVAPKQEQDAVTVGTAAAMIAAASSSSSKQHPRVHECSICGAEFGSGQALGGHMRRHRPLVPAAARDDAPRKEKSLLELDLNMPAPCDEAAAAEASVTSPRFAFGVAERPAAAPLLFPASAASALIDCHY</sequence>
<keyword evidence="7" id="KW-0804">Transcription</keyword>
<keyword evidence="8" id="KW-0539">Nucleus</keyword>
<evidence type="ECO:0000256" key="8">
    <source>
        <dbReference type="ARBA" id="ARBA00023242"/>
    </source>
</evidence>
<evidence type="ECO:0000256" key="4">
    <source>
        <dbReference type="ARBA" id="ARBA00022771"/>
    </source>
</evidence>
<reference evidence="13" key="1">
    <citation type="submission" date="2024-06" db="EMBL/GenBank/DDBJ databases">
        <authorList>
            <person name="Ryan C."/>
        </authorList>
    </citation>
    <scope>NUCLEOTIDE SEQUENCE [LARGE SCALE GENOMIC DNA]</scope>
</reference>
<dbReference type="InterPro" id="IPR036236">
    <property type="entry name" value="Znf_C2H2_sf"/>
</dbReference>
<reference evidence="12 13" key="2">
    <citation type="submission" date="2024-10" db="EMBL/GenBank/DDBJ databases">
        <authorList>
            <person name="Ryan C."/>
        </authorList>
    </citation>
    <scope>NUCLEOTIDE SEQUENCE [LARGE SCALE GENOMIC DNA]</scope>
</reference>
<feature type="compositionally biased region" description="Low complexity" evidence="10">
    <location>
        <begin position="307"/>
        <end position="317"/>
    </location>
</feature>